<accession>A0A2P5B3I4</accession>
<comment type="caution">
    <text evidence="2">The sequence shown here is derived from an EMBL/GenBank/DDBJ whole genome shotgun (WGS) entry which is preliminary data.</text>
</comment>
<reference evidence="3" key="1">
    <citation type="submission" date="2016-06" db="EMBL/GenBank/DDBJ databases">
        <title>Parallel loss of symbiosis genes in relatives of nitrogen-fixing non-legume Parasponia.</title>
        <authorList>
            <person name="Van Velzen R."/>
            <person name="Holmer R."/>
            <person name="Bu F."/>
            <person name="Rutten L."/>
            <person name="Van Zeijl A."/>
            <person name="Liu W."/>
            <person name="Santuari L."/>
            <person name="Cao Q."/>
            <person name="Sharma T."/>
            <person name="Shen D."/>
            <person name="Roswanjaya Y."/>
            <person name="Wardhani T."/>
            <person name="Kalhor M.S."/>
            <person name="Jansen J."/>
            <person name="Van den Hoogen J."/>
            <person name="Gungor B."/>
            <person name="Hartog M."/>
            <person name="Hontelez J."/>
            <person name="Verver J."/>
            <person name="Yang W.-C."/>
            <person name="Schijlen E."/>
            <person name="Repin R."/>
            <person name="Schilthuizen M."/>
            <person name="Schranz E."/>
            <person name="Heidstra R."/>
            <person name="Miyata K."/>
            <person name="Fedorova E."/>
            <person name="Kohlen W."/>
            <person name="Bisseling T."/>
            <person name="Smit S."/>
            <person name="Geurts R."/>
        </authorList>
    </citation>
    <scope>NUCLEOTIDE SEQUENCE [LARGE SCALE GENOMIC DNA]</scope>
    <source>
        <strain evidence="3">cv. WU1-14</strain>
    </source>
</reference>
<sequence length="432" mass="46852">MSLQLGPSRHYGPGTLPRGNARGTLAGTHLRPTLTSLGLAWFFAVSVHPRTASGKSLQKSSNPFMDFSGSYLNHSRVGPARVVEKTLQVTASSLGVDFPLERPEGLGREVPQSGLHLDPINKGHPVDPSHSLFCQIVGGLAVIGPEVSTSFAVPPASTTRMGQELLLAVDFRSLVGPFHPNLLSARSCLHSPATLRGWQSSDPASVPDLIVLLRSSLRRRDVCSWLSFLRVPSDVVWFFVRRECDRESPTLFLTQPVPTDGAKLLERFLTSRPRVSGLLMMYSPTVHMSSLSQSTLNSKQGRRGVRFGQIVVLSGRLVPCARLPKIVLNALSGSGVVSCFPLYSDGRPLELSTPPVVEVRVGLGRVYPRSVMGSALNSKGPTADCDITCDPCGLQLITLDTRQTVDLVCNMFCRLIIHVVHDLGTGPTERFH</sequence>
<evidence type="ECO:0000313" key="2">
    <source>
        <dbReference type="EMBL" id="PON43316.1"/>
    </source>
</evidence>
<keyword evidence="3" id="KW-1185">Reference proteome</keyword>
<proteinExistence type="predicted"/>
<organism evidence="2 3">
    <name type="scientific">Parasponia andersonii</name>
    <name type="common">Sponia andersonii</name>
    <dbReference type="NCBI Taxonomy" id="3476"/>
    <lineage>
        <taxon>Eukaryota</taxon>
        <taxon>Viridiplantae</taxon>
        <taxon>Streptophyta</taxon>
        <taxon>Embryophyta</taxon>
        <taxon>Tracheophyta</taxon>
        <taxon>Spermatophyta</taxon>
        <taxon>Magnoliopsida</taxon>
        <taxon>eudicotyledons</taxon>
        <taxon>Gunneridae</taxon>
        <taxon>Pentapetalae</taxon>
        <taxon>rosids</taxon>
        <taxon>fabids</taxon>
        <taxon>Rosales</taxon>
        <taxon>Cannabaceae</taxon>
        <taxon>Parasponia</taxon>
    </lineage>
</organism>
<dbReference type="EMBL" id="JXTB01000374">
    <property type="protein sequence ID" value="PON43316.1"/>
    <property type="molecule type" value="Genomic_DNA"/>
</dbReference>
<dbReference type="AlphaFoldDB" id="A0A2P5B3I4"/>
<protein>
    <submittedName>
        <fullName evidence="2">Uncharacterized protein</fullName>
    </submittedName>
</protein>
<evidence type="ECO:0000256" key="1">
    <source>
        <dbReference type="SAM" id="MobiDB-lite"/>
    </source>
</evidence>
<evidence type="ECO:0000313" key="3">
    <source>
        <dbReference type="Proteomes" id="UP000237105"/>
    </source>
</evidence>
<dbReference type="Proteomes" id="UP000237105">
    <property type="component" value="Unassembled WGS sequence"/>
</dbReference>
<gene>
    <name evidence="2" type="ORF">PanWU01x14_275140</name>
</gene>
<name>A0A2P5B3I4_PARAD</name>
<feature type="region of interest" description="Disordered" evidence="1">
    <location>
        <begin position="1"/>
        <end position="24"/>
    </location>
</feature>